<keyword evidence="2" id="KW-0732">Signal</keyword>
<feature type="signal peptide" evidence="2">
    <location>
        <begin position="1"/>
        <end position="30"/>
    </location>
</feature>
<feature type="compositionally biased region" description="Basic and acidic residues" evidence="1">
    <location>
        <begin position="33"/>
        <end position="52"/>
    </location>
</feature>
<feature type="chain" id="PRO_5031546209" description="Repetin" evidence="2">
    <location>
        <begin position="31"/>
        <end position="203"/>
    </location>
</feature>
<proteinExistence type="predicted"/>
<evidence type="ECO:0000313" key="3">
    <source>
        <dbReference type="EMBL" id="MBB1256498.1"/>
    </source>
</evidence>
<protein>
    <recommendedName>
        <fullName evidence="5">Repetin</fullName>
    </recommendedName>
</protein>
<name>A0A7W3ZQ79_9ACTN</name>
<evidence type="ECO:0000313" key="4">
    <source>
        <dbReference type="Proteomes" id="UP000525686"/>
    </source>
</evidence>
<evidence type="ECO:0008006" key="5">
    <source>
        <dbReference type="Google" id="ProtNLM"/>
    </source>
</evidence>
<gene>
    <name evidence="3" type="ORF">H3146_24555</name>
</gene>
<dbReference type="EMBL" id="JABJWZ010000374">
    <property type="protein sequence ID" value="MBB1256498.1"/>
    <property type="molecule type" value="Genomic_DNA"/>
</dbReference>
<accession>A0A7W3ZQ79</accession>
<evidence type="ECO:0000256" key="2">
    <source>
        <dbReference type="SAM" id="SignalP"/>
    </source>
</evidence>
<feature type="non-terminal residue" evidence="3">
    <location>
        <position position="203"/>
    </location>
</feature>
<feature type="region of interest" description="Disordered" evidence="1">
    <location>
        <begin position="32"/>
        <end position="55"/>
    </location>
</feature>
<dbReference type="Proteomes" id="UP000525686">
    <property type="component" value="Unassembled WGS sequence"/>
</dbReference>
<sequence length="203" mass="21135">MSVLPQPRRAVGIALGTLALSATLVAPALAGDTAERRTTDRVEAASDPEPRLRGTAKLHRPEGHVIHFTFDGRGGGMDTRGTFRFSHYAGDEGAYAVGRLDCMISGGGVTTASGVITRSDLKGAKGKRVGFSVTDDGTRLGYSWAMTGSPAATKDLPPCAASGGPWSAWRVRRSTGRGGDGCRSCPRRACGRCRAACSPCRPG</sequence>
<dbReference type="RefSeq" id="WP_181355479.1">
    <property type="nucleotide sequence ID" value="NZ_JABJWZ010000374.1"/>
</dbReference>
<organism evidence="3 4">
    <name type="scientific">Streptomyces alkaliterrae</name>
    <dbReference type="NCBI Taxonomy" id="2213162"/>
    <lineage>
        <taxon>Bacteria</taxon>
        <taxon>Bacillati</taxon>
        <taxon>Actinomycetota</taxon>
        <taxon>Actinomycetes</taxon>
        <taxon>Kitasatosporales</taxon>
        <taxon>Streptomycetaceae</taxon>
        <taxon>Streptomyces</taxon>
    </lineage>
</organism>
<evidence type="ECO:0000256" key="1">
    <source>
        <dbReference type="SAM" id="MobiDB-lite"/>
    </source>
</evidence>
<comment type="caution">
    <text evidence="3">The sequence shown here is derived from an EMBL/GenBank/DDBJ whole genome shotgun (WGS) entry which is preliminary data.</text>
</comment>
<dbReference type="AlphaFoldDB" id="A0A7W3ZQ79"/>
<reference evidence="4" key="1">
    <citation type="submission" date="2020-05" db="EMBL/GenBank/DDBJ databases">
        <title>Classification of alakaliphilic streptomycetes isolated from an alkaline soil next to Lonar Crater, India and a proposal for the recognition of Streptomyces alkaliterrae sp. nov.</title>
        <authorList>
            <person name="Golinska P."/>
        </authorList>
    </citation>
    <scope>NUCLEOTIDE SEQUENCE [LARGE SCALE GENOMIC DNA]</scope>
    <source>
        <strain evidence="4">OF3</strain>
    </source>
</reference>